<protein>
    <submittedName>
        <fullName evidence="2 3">Uncharacterized protein</fullName>
    </submittedName>
</protein>
<dbReference type="EnsemblPlants" id="KQJ92748">
    <property type="protein sequence ID" value="KQJ92748"/>
    <property type="gene ID" value="BRADI_3g00446v3"/>
</dbReference>
<keyword evidence="4" id="KW-1185">Reference proteome</keyword>
<evidence type="ECO:0000313" key="4">
    <source>
        <dbReference type="Proteomes" id="UP000008810"/>
    </source>
</evidence>
<feature type="region of interest" description="Disordered" evidence="1">
    <location>
        <begin position="26"/>
        <end position="47"/>
    </location>
</feature>
<reference evidence="3" key="3">
    <citation type="submission" date="2018-08" db="UniProtKB">
        <authorList>
            <consortium name="EnsemblPlants"/>
        </authorList>
    </citation>
    <scope>IDENTIFICATION</scope>
    <source>
        <strain evidence="3">cv. Bd21</strain>
    </source>
</reference>
<dbReference type="Proteomes" id="UP000008810">
    <property type="component" value="Chromosome 3"/>
</dbReference>
<feature type="region of interest" description="Disordered" evidence="1">
    <location>
        <begin position="89"/>
        <end position="116"/>
    </location>
</feature>
<evidence type="ECO:0000313" key="3">
    <source>
        <dbReference type="EnsemblPlants" id="KQJ92748"/>
    </source>
</evidence>
<gene>
    <name evidence="2" type="ORF">BRADI_3g00446v3</name>
</gene>
<dbReference type="AlphaFoldDB" id="A0A0Q3F2M3"/>
<organism evidence="2">
    <name type="scientific">Brachypodium distachyon</name>
    <name type="common">Purple false brome</name>
    <name type="synonym">Trachynia distachya</name>
    <dbReference type="NCBI Taxonomy" id="15368"/>
    <lineage>
        <taxon>Eukaryota</taxon>
        <taxon>Viridiplantae</taxon>
        <taxon>Streptophyta</taxon>
        <taxon>Embryophyta</taxon>
        <taxon>Tracheophyta</taxon>
        <taxon>Spermatophyta</taxon>
        <taxon>Magnoliopsida</taxon>
        <taxon>Liliopsida</taxon>
        <taxon>Poales</taxon>
        <taxon>Poaceae</taxon>
        <taxon>BOP clade</taxon>
        <taxon>Pooideae</taxon>
        <taxon>Stipodae</taxon>
        <taxon>Brachypodieae</taxon>
        <taxon>Brachypodium</taxon>
    </lineage>
</organism>
<feature type="compositionally biased region" description="Basic residues" evidence="1">
    <location>
        <begin position="100"/>
        <end position="112"/>
    </location>
</feature>
<proteinExistence type="predicted"/>
<sequence>MNIVTRVVQADAKPEDSFAAWVWPPSASSTPVASARRRRKGRDLRPASSVAASAIRPVLFRSSEAGEDILQLVRGEPLSRRSIRVLPARHYASASGGRRGPTRRSGTTRKTSRLPADYYQRPISARTLRSSAAWRCGMDL</sequence>
<reference evidence="2" key="2">
    <citation type="submission" date="2017-06" db="EMBL/GenBank/DDBJ databases">
        <title>WGS assembly of Brachypodium distachyon.</title>
        <authorList>
            <consortium name="The International Brachypodium Initiative"/>
            <person name="Lucas S."/>
            <person name="Harmon-Smith M."/>
            <person name="Lail K."/>
            <person name="Tice H."/>
            <person name="Grimwood J."/>
            <person name="Bruce D."/>
            <person name="Barry K."/>
            <person name="Shu S."/>
            <person name="Lindquist E."/>
            <person name="Wang M."/>
            <person name="Pitluck S."/>
            <person name="Vogel J.P."/>
            <person name="Garvin D.F."/>
            <person name="Mockler T.C."/>
            <person name="Schmutz J."/>
            <person name="Rokhsar D."/>
            <person name="Bevan M.W."/>
        </authorList>
    </citation>
    <scope>NUCLEOTIDE SEQUENCE</scope>
    <source>
        <strain evidence="2">Bd21</strain>
    </source>
</reference>
<dbReference type="InParanoid" id="A0A0Q3F2M3"/>
<accession>A0A0Q3F2M3</accession>
<evidence type="ECO:0000313" key="2">
    <source>
        <dbReference type="EMBL" id="KQJ92748.1"/>
    </source>
</evidence>
<dbReference type="EMBL" id="CM000882">
    <property type="protein sequence ID" value="KQJ92748.1"/>
    <property type="molecule type" value="Genomic_DNA"/>
</dbReference>
<reference evidence="2 3" key="1">
    <citation type="journal article" date="2010" name="Nature">
        <title>Genome sequencing and analysis of the model grass Brachypodium distachyon.</title>
        <authorList>
            <consortium name="International Brachypodium Initiative"/>
        </authorList>
    </citation>
    <scope>NUCLEOTIDE SEQUENCE [LARGE SCALE GENOMIC DNA]</scope>
    <source>
        <strain evidence="2 3">Bd21</strain>
    </source>
</reference>
<name>A0A0Q3F2M3_BRADI</name>
<evidence type="ECO:0000256" key="1">
    <source>
        <dbReference type="SAM" id="MobiDB-lite"/>
    </source>
</evidence>
<dbReference type="Gramene" id="KQJ92748">
    <property type="protein sequence ID" value="KQJ92748"/>
    <property type="gene ID" value="BRADI_3g00446v3"/>
</dbReference>